<proteinExistence type="predicted"/>
<organism evidence="2 3">
    <name type="scientific">Trichinella zimbabwensis</name>
    <dbReference type="NCBI Taxonomy" id="268475"/>
    <lineage>
        <taxon>Eukaryota</taxon>
        <taxon>Metazoa</taxon>
        <taxon>Ecdysozoa</taxon>
        <taxon>Nematoda</taxon>
        <taxon>Enoplea</taxon>
        <taxon>Dorylaimia</taxon>
        <taxon>Trichinellida</taxon>
        <taxon>Trichinellidae</taxon>
        <taxon>Trichinella</taxon>
    </lineage>
</organism>
<reference evidence="2" key="1">
    <citation type="submission" date="2015-01" db="EMBL/GenBank/DDBJ databases">
        <title>Evolution of Trichinella species and genotypes.</title>
        <authorList>
            <person name="Korhonen P.K."/>
            <person name="Edoardo P."/>
            <person name="Giuseppe L.R."/>
            <person name="Gasser R.B."/>
        </authorList>
    </citation>
    <scope>NUCLEOTIDE SEQUENCE [LARGE SCALE GENOMIC DNA]</scope>
    <source>
        <strain evidence="2">ISS1029</strain>
    </source>
</reference>
<keyword evidence="1" id="KW-1133">Transmembrane helix</keyword>
<dbReference type="AlphaFoldDB" id="A0A0V1H609"/>
<feature type="transmembrane region" description="Helical" evidence="1">
    <location>
        <begin position="6"/>
        <end position="27"/>
    </location>
</feature>
<dbReference type="Proteomes" id="UP000055024">
    <property type="component" value="Unassembled WGS sequence"/>
</dbReference>
<evidence type="ECO:0000313" key="3">
    <source>
        <dbReference type="Proteomes" id="UP000055024"/>
    </source>
</evidence>
<protein>
    <recommendedName>
        <fullName evidence="4">FLYWCH-type domain-containing protein</fullName>
    </recommendedName>
</protein>
<accession>A0A0V1H609</accession>
<evidence type="ECO:0000313" key="2">
    <source>
        <dbReference type="EMBL" id="KRZ05931.1"/>
    </source>
</evidence>
<evidence type="ECO:0008006" key="4">
    <source>
        <dbReference type="Google" id="ProtNLM"/>
    </source>
</evidence>
<dbReference type="EMBL" id="JYDP01000128">
    <property type="protein sequence ID" value="KRZ05931.1"/>
    <property type="molecule type" value="Genomic_DNA"/>
</dbReference>
<dbReference type="OrthoDB" id="5844348at2759"/>
<keyword evidence="1" id="KW-0812">Transmembrane</keyword>
<evidence type="ECO:0000256" key="1">
    <source>
        <dbReference type="SAM" id="Phobius"/>
    </source>
</evidence>
<name>A0A0V1H609_9BILA</name>
<sequence>LMSDILSCALYQIVAVICSLYCACRVYKLKHTGKQKKYWGCSKDKKGCKDAMWTNLEVTARIIQKDHIETCLLDRHLEYEMKKRPF</sequence>
<comment type="caution">
    <text evidence="2">The sequence shown here is derived from an EMBL/GenBank/DDBJ whole genome shotgun (WGS) entry which is preliminary data.</text>
</comment>
<feature type="non-terminal residue" evidence="2">
    <location>
        <position position="1"/>
    </location>
</feature>
<keyword evidence="1" id="KW-0472">Membrane</keyword>
<gene>
    <name evidence="2" type="ORF">T11_10350</name>
</gene>
<keyword evidence="3" id="KW-1185">Reference proteome</keyword>
<feature type="non-terminal residue" evidence="2">
    <location>
        <position position="86"/>
    </location>
</feature>